<dbReference type="Proteomes" id="UP000245362">
    <property type="component" value="Unassembled WGS sequence"/>
</dbReference>
<sequence>MLSVFIKVIILLRKFYCDKRGVTSIEYAILGIGIATIVSIVFNNDVLQDALTNALNNIGNSIQSAG</sequence>
<proteinExistence type="predicted"/>
<comment type="caution">
    <text evidence="2">The sequence shown here is derived from an EMBL/GenBank/DDBJ whole genome shotgun (WGS) entry which is preliminary data.</text>
</comment>
<evidence type="ECO:0000313" key="3">
    <source>
        <dbReference type="Proteomes" id="UP000245362"/>
    </source>
</evidence>
<reference evidence="2 3" key="1">
    <citation type="submission" date="2018-05" db="EMBL/GenBank/DDBJ databases">
        <title>Vibrio limimaris sp. nov., isolated from marine sediment.</title>
        <authorList>
            <person name="Li C.-M."/>
        </authorList>
    </citation>
    <scope>NUCLEOTIDE SEQUENCE [LARGE SCALE GENOMIC DNA]</scope>
    <source>
        <strain evidence="2 3">E4404</strain>
    </source>
</reference>
<organism evidence="2 3">
    <name type="scientific">Vibrio albus</name>
    <dbReference type="NCBI Taxonomy" id="2200953"/>
    <lineage>
        <taxon>Bacteria</taxon>
        <taxon>Pseudomonadati</taxon>
        <taxon>Pseudomonadota</taxon>
        <taxon>Gammaproteobacteria</taxon>
        <taxon>Vibrionales</taxon>
        <taxon>Vibrionaceae</taxon>
        <taxon>Vibrio</taxon>
    </lineage>
</organism>
<dbReference type="OrthoDB" id="5690605at2"/>
<keyword evidence="1" id="KW-1133">Transmembrane helix</keyword>
<dbReference type="EMBL" id="QFWT01000004">
    <property type="protein sequence ID" value="PWI33745.1"/>
    <property type="molecule type" value="Genomic_DNA"/>
</dbReference>
<accession>A0A2U3BAI1</accession>
<keyword evidence="3" id="KW-1185">Reference proteome</keyword>
<keyword evidence="1" id="KW-0812">Transmembrane</keyword>
<feature type="transmembrane region" description="Helical" evidence="1">
    <location>
        <begin position="21"/>
        <end position="42"/>
    </location>
</feature>
<evidence type="ECO:0000313" key="2">
    <source>
        <dbReference type="EMBL" id="PWI33745.1"/>
    </source>
</evidence>
<evidence type="ECO:0000256" key="1">
    <source>
        <dbReference type="SAM" id="Phobius"/>
    </source>
</evidence>
<protein>
    <submittedName>
        <fullName evidence="2">Flp family type IVb pilin</fullName>
    </submittedName>
</protein>
<keyword evidence="1" id="KW-0472">Membrane</keyword>
<gene>
    <name evidence="2" type="ORF">DI392_09815</name>
</gene>
<dbReference type="AlphaFoldDB" id="A0A2U3BAI1"/>
<name>A0A2U3BAI1_9VIBR</name>